<organism evidence="12 13">
    <name type="scientific">Leptotrombidium deliense</name>
    <dbReference type="NCBI Taxonomy" id="299467"/>
    <lineage>
        <taxon>Eukaryota</taxon>
        <taxon>Metazoa</taxon>
        <taxon>Ecdysozoa</taxon>
        <taxon>Arthropoda</taxon>
        <taxon>Chelicerata</taxon>
        <taxon>Arachnida</taxon>
        <taxon>Acari</taxon>
        <taxon>Acariformes</taxon>
        <taxon>Trombidiformes</taxon>
        <taxon>Prostigmata</taxon>
        <taxon>Anystina</taxon>
        <taxon>Parasitengona</taxon>
        <taxon>Trombiculoidea</taxon>
        <taxon>Trombiculidae</taxon>
        <taxon>Leptotrombidium</taxon>
    </lineage>
</organism>
<evidence type="ECO:0000313" key="13">
    <source>
        <dbReference type="Proteomes" id="UP000288716"/>
    </source>
</evidence>
<keyword evidence="5 10" id="KW-1133">Transmembrane helix</keyword>
<evidence type="ECO:0000256" key="9">
    <source>
        <dbReference type="ARBA" id="ARBA00046288"/>
    </source>
</evidence>
<dbReference type="InterPro" id="IPR021520">
    <property type="entry name" value="Stealth_CR2"/>
</dbReference>
<keyword evidence="6 10" id="KW-0472">Membrane</keyword>
<keyword evidence="3 10" id="KW-0812">Transmembrane</keyword>
<name>A0A443SUT0_9ACAR</name>
<keyword evidence="2 12" id="KW-0808">Transferase</keyword>
<dbReference type="GO" id="GO:0003976">
    <property type="term" value="F:UDP-N-acetylglucosamine-lysosomal-enzyme N-acetylglucosaminephosphotransferase activity"/>
    <property type="evidence" value="ECO:0007669"/>
    <property type="project" value="TreeGrafter"/>
</dbReference>
<accession>A0A443SUT0</accession>
<dbReference type="Pfam" id="PF11380">
    <property type="entry name" value="Stealth_CR2"/>
    <property type="match status" value="1"/>
</dbReference>
<keyword evidence="7" id="KW-1015">Disulfide bond</keyword>
<feature type="transmembrane region" description="Helical" evidence="10">
    <location>
        <begin position="21"/>
        <end position="41"/>
    </location>
</feature>
<keyword evidence="13" id="KW-1185">Reference proteome</keyword>
<evidence type="ECO:0000256" key="6">
    <source>
        <dbReference type="ARBA" id="ARBA00023136"/>
    </source>
</evidence>
<gene>
    <name evidence="12" type="ORF">B4U80_09670</name>
</gene>
<dbReference type="STRING" id="299467.A0A443SUT0"/>
<proteinExistence type="inferred from homology"/>
<dbReference type="EMBL" id="NCKV01000223">
    <property type="protein sequence ID" value="RWS31254.1"/>
    <property type="molecule type" value="Genomic_DNA"/>
</dbReference>
<comment type="caution">
    <text evidence="12">The sequence shown here is derived from an EMBL/GenBank/DDBJ whole genome shotgun (WGS) entry which is preliminary data.</text>
</comment>
<dbReference type="GO" id="GO:0046835">
    <property type="term" value="P:carbohydrate phosphorylation"/>
    <property type="evidence" value="ECO:0007669"/>
    <property type="project" value="TreeGrafter"/>
</dbReference>
<dbReference type="InterPro" id="IPR047141">
    <property type="entry name" value="Stealth"/>
</dbReference>
<evidence type="ECO:0000256" key="2">
    <source>
        <dbReference type="ARBA" id="ARBA00022679"/>
    </source>
</evidence>
<dbReference type="SMART" id="SM00004">
    <property type="entry name" value="NL"/>
    <property type="match status" value="1"/>
</dbReference>
<protein>
    <submittedName>
        <fullName evidence="12">N-acetylglucosamine-1-phosphotransferase subunits alpha/beta-like isoform X1</fullName>
    </submittedName>
</protein>
<dbReference type="InterPro" id="IPR031358">
    <property type="entry name" value="Stealth_CR1"/>
</dbReference>
<dbReference type="Proteomes" id="UP000288716">
    <property type="component" value="Unassembled WGS sequence"/>
</dbReference>
<dbReference type="InterPro" id="IPR035993">
    <property type="entry name" value="Notch-like_dom_sf"/>
</dbReference>
<evidence type="ECO:0000256" key="4">
    <source>
        <dbReference type="ARBA" id="ARBA00022737"/>
    </source>
</evidence>
<dbReference type="InterPro" id="IPR000800">
    <property type="entry name" value="Notch_dom"/>
</dbReference>
<evidence type="ECO:0000256" key="7">
    <source>
        <dbReference type="ARBA" id="ARBA00023157"/>
    </source>
</evidence>
<dbReference type="PANTHER" id="PTHR24045:SF0">
    <property type="entry name" value="N-ACETYLGLUCOSAMINE-1-PHOSPHOTRANSFERASE SUBUNITS ALPHA_BETA"/>
    <property type="match status" value="1"/>
</dbReference>
<dbReference type="AlphaFoldDB" id="A0A443SUT0"/>
<keyword evidence="4" id="KW-0677">Repeat</keyword>
<dbReference type="OrthoDB" id="263283at2759"/>
<keyword evidence="8" id="KW-0325">Glycoprotein</keyword>
<evidence type="ECO:0000256" key="8">
    <source>
        <dbReference type="ARBA" id="ARBA00023180"/>
    </source>
</evidence>
<evidence type="ECO:0000313" key="12">
    <source>
        <dbReference type="EMBL" id="RWS31254.1"/>
    </source>
</evidence>
<dbReference type="SUPFAM" id="SSF90193">
    <property type="entry name" value="Notch domain"/>
    <property type="match status" value="1"/>
</dbReference>
<dbReference type="Pfam" id="PF17102">
    <property type="entry name" value="Stealth_CR3"/>
    <property type="match status" value="1"/>
</dbReference>
<dbReference type="Pfam" id="PF00066">
    <property type="entry name" value="Notch"/>
    <property type="match status" value="1"/>
</dbReference>
<dbReference type="Pfam" id="PF17101">
    <property type="entry name" value="Stealth_CR1"/>
    <property type="match status" value="1"/>
</dbReference>
<dbReference type="VEuPathDB" id="VectorBase:LDEU000784"/>
<dbReference type="GO" id="GO:0016256">
    <property type="term" value="P:N-glycan processing to lysosome"/>
    <property type="evidence" value="ECO:0007669"/>
    <property type="project" value="TreeGrafter"/>
</dbReference>
<evidence type="ECO:0000256" key="1">
    <source>
        <dbReference type="ARBA" id="ARBA00007583"/>
    </source>
</evidence>
<evidence type="ECO:0000259" key="11">
    <source>
        <dbReference type="SMART" id="SM00004"/>
    </source>
</evidence>
<comment type="similarity">
    <text evidence="1">Belongs to the stealth family.</text>
</comment>
<evidence type="ECO:0000256" key="10">
    <source>
        <dbReference type="SAM" id="Phobius"/>
    </source>
</evidence>
<evidence type="ECO:0000256" key="3">
    <source>
        <dbReference type="ARBA" id="ARBA00022692"/>
    </source>
</evidence>
<dbReference type="Gene3D" id="3.30.300.320">
    <property type="match status" value="1"/>
</dbReference>
<feature type="transmembrane region" description="Helical" evidence="10">
    <location>
        <begin position="922"/>
        <end position="940"/>
    </location>
</feature>
<evidence type="ECO:0000256" key="5">
    <source>
        <dbReference type="ARBA" id="ARBA00022989"/>
    </source>
</evidence>
<dbReference type="InterPro" id="IPR031356">
    <property type="entry name" value="Stealth_CR4"/>
</dbReference>
<comment type="subcellular location">
    <subcellularLocation>
        <location evidence="9">Endomembrane system</location>
        <topology evidence="9">Single-pass type I membrane protein</topology>
    </subcellularLocation>
</comment>
<reference evidence="12 13" key="1">
    <citation type="journal article" date="2018" name="Gigascience">
        <title>Genomes of trombidid mites reveal novel predicted allergens and laterally-transferred genes associated with secondary metabolism.</title>
        <authorList>
            <person name="Dong X."/>
            <person name="Chaisiri K."/>
            <person name="Xia D."/>
            <person name="Armstrong S.D."/>
            <person name="Fang Y."/>
            <person name="Donnelly M.J."/>
            <person name="Kadowaki T."/>
            <person name="McGarry J.W."/>
            <person name="Darby A.C."/>
            <person name="Makepeace B.L."/>
        </authorList>
    </citation>
    <scope>NUCLEOTIDE SEQUENCE [LARGE SCALE GENOMIC DNA]</scope>
    <source>
        <strain evidence="12">UoL-UT</strain>
    </source>
</reference>
<feature type="domain" description="LNR" evidence="11">
    <location>
        <begin position="319"/>
        <end position="353"/>
    </location>
</feature>
<sequence>MSKIICKVIQRRFYDVLSSRHVFILFVTIFVLFLLCFSVIFEEIVVNWRPNTSVHVLVRYRNNIGGKSYEQDLCQYLPIDAVYTWVNGSDPLLVEQLSFESNEWLRKYNISSNYVREVCANKSDNFYLQMPLVFVESFEKFALPFLNATKLETLSTAHNNEIAGNLLYFKDIKEAHISTNITLLIGNDYLLSKLKNGVQEAVSAKRFADNEELRFSLRSLEKFAPWIRNVFIVTNGQIPHWLNLRNPKVKVITHQQIFANKRHLPTFNSAAIELNLHRIPGLSQKFIYFNDDIFLAKPIFPEDFFTQSSGHKVYLSWPVPNCEPNCPLNWIKDGFCDTVCNTSSCSWDGGDCLFNASSGVAMRGPHAAQLSHNFEQTDNCHHSCPNNWLADKFCDNVCNVEECAFDLGDCGTDDYHKLSGSAYDENELFYYFPTTKSIFLNLTNLVKISDLSLEKAEYEKNEQIRAMAINLKDKLLTVLLYNATETNVTLAFTYKLHSNESINKNINLIIGKQRKSQDVRKIHRATDKSLKMLLNENSTPIPITFRTYPSSQEKPKILDDYKAVFNQSLDAFEDNNQTLNQYSDETKKKMALIERQRREGYLTEKGFFYEKYKAFMSHNHRGSFPWEQTALFQRIGELIENYEQYSSKSQQVDRHLMDIFADSLRYVNKLYNEQFGVQIRKVPSHSAHLIDISVMQRFQEMFAEQVDKTCSHKLRSSQDMQFAFSYYYFLMSETKTVNVSEMMHRFDTDYSGTLSHNEMKTLRLHLQDWSLSATQFESFTHDCFDSFSHKTNVEIAIKDILSCEKLTEHISKHYAPVKMNSYQVVDDGDVAFKMVRSNASIFHQELNELRRKPKKFICFNDDIDHNLSNESQLVKSLLREFYESIVPKRSQFELPDGQRNEFTYIHEYIELQSTSLFTLQRITFFVLLILSFSCLALKKCKTLVNKLRLKKKYIKRNTHYL</sequence>
<dbReference type="InterPro" id="IPR031357">
    <property type="entry name" value="Stealth_CR3"/>
</dbReference>
<dbReference type="Pfam" id="PF17103">
    <property type="entry name" value="Stealth_CR4"/>
    <property type="match status" value="1"/>
</dbReference>
<dbReference type="GO" id="GO:0005794">
    <property type="term" value="C:Golgi apparatus"/>
    <property type="evidence" value="ECO:0007669"/>
    <property type="project" value="TreeGrafter"/>
</dbReference>
<dbReference type="PANTHER" id="PTHR24045">
    <property type="match status" value="1"/>
</dbReference>